<gene>
    <name evidence="1" type="ORF">DHOM_02740</name>
</gene>
<comment type="caution">
    <text evidence="1">The sequence shown here is derived from an EMBL/GenBank/DDBJ whole genome shotgun (WGS) entry which is preliminary data.</text>
</comment>
<name>A0ABR4SNH8_9MICO</name>
<evidence type="ECO:0000313" key="2">
    <source>
        <dbReference type="Proteomes" id="UP000030182"/>
    </source>
</evidence>
<reference evidence="1 2" key="1">
    <citation type="submission" date="2014-01" db="EMBL/GenBank/DDBJ databases">
        <title>Draft genome sequence of the multidrug-resistant clinical isolate Dermabacter hominis 1368.</title>
        <authorList>
            <person name="Albersmeier A."/>
            <person name="Bomholt C."/>
            <person name="Glaub A."/>
            <person name="Ruckert C."/>
            <person name="Soriano F."/>
            <person name="Fernandez-Natal I."/>
            <person name="Tauch A."/>
        </authorList>
    </citation>
    <scope>NUCLEOTIDE SEQUENCE [LARGE SCALE GENOMIC DNA]</scope>
    <source>
        <strain evidence="1 2">1368</strain>
    </source>
</reference>
<dbReference type="EMBL" id="JDRS01000002">
    <property type="protein sequence ID" value="KDS94183.1"/>
    <property type="molecule type" value="Genomic_DNA"/>
</dbReference>
<keyword evidence="2" id="KW-1185">Reference proteome</keyword>
<dbReference type="RefSeq" id="WP_034370478.1">
    <property type="nucleotide sequence ID" value="NZ_KN323183.1"/>
</dbReference>
<accession>A0ABR4SNH8</accession>
<organism evidence="1 2">
    <name type="scientific">Dermabacter hominis 1368</name>
    <dbReference type="NCBI Taxonomy" id="1450519"/>
    <lineage>
        <taxon>Bacteria</taxon>
        <taxon>Bacillati</taxon>
        <taxon>Actinomycetota</taxon>
        <taxon>Actinomycetes</taxon>
        <taxon>Micrococcales</taxon>
        <taxon>Dermabacteraceae</taxon>
        <taxon>Dermabacter</taxon>
    </lineage>
</organism>
<proteinExistence type="predicted"/>
<dbReference type="Proteomes" id="UP000030182">
    <property type="component" value="Unassembled WGS sequence"/>
</dbReference>
<protein>
    <submittedName>
        <fullName evidence="1">Uncharacterized protein</fullName>
    </submittedName>
</protein>
<sequence length="131" mass="13959">MAFVKLPKPKRTTATATPQVTISTNAAQSATYLFLNQAAKRALGNPAAVYLAYDRDTNRMQVHASSPDDPAAYAFSARAGRVAVTAILRELGFAPAKTTYHPAKKTGRLALEFNLDEVARAGAPIEIVKAA</sequence>
<evidence type="ECO:0000313" key="1">
    <source>
        <dbReference type="EMBL" id="KDS94183.1"/>
    </source>
</evidence>